<evidence type="ECO:0000313" key="3">
    <source>
        <dbReference type="Proteomes" id="UP001269400"/>
    </source>
</evidence>
<reference evidence="2" key="2">
    <citation type="submission" date="2022-12" db="EMBL/GenBank/DDBJ databases">
        <authorList>
            <person name="Dechsakulwatana C."/>
            <person name="Rungsihiranrut A."/>
            <person name="Muangchinda C."/>
            <person name="Ningthoujam R."/>
            <person name="Klankeo P."/>
            <person name="Pinyakong O."/>
        </authorList>
    </citation>
    <scope>NUCLEOTIDE SEQUENCE</scope>
    <source>
        <strain evidence="2">TL01-2</strain>
    </source>
</reference>
<name>A0AAX6NE98_PRIAR</name>
<dbReference type="EMBL" id="JAPTGD010000002">
    <property type="protein sequence ID" value="MDU9694149.1"/>
    <property type="molecule type" value="Genomic_DNA"/>
</dbReference>
<dbReference type="AlphaFoldDB" id="A0AAX6NE98"/>
<dbReference type="PROSITE" id="PS51257">
    <property type="entry name" value="PROKAR_LIPOPROTEIN"/>
    <property type="match status" value="1"/>
</dbReference>
<dbReference type="Proteomes" id="UP001269400">
    <property type="component" value="Unassembled WGS sequence"/>
</dbReference>
<evidence type="ECO:0000313" key="2">
    <source>
        <dbReference type="EMBL" id="MDU9694149.1"/>
    </source>
</evidence>
<comment type="caution">
    <text evidence="2">The sequence shown here is derived from an EMBL/GenBank/DDBJ whole genome shotgun (WGS) entry which is preliminary data.</text>
</comment>
<evidence type="ECO:0000256" key="1">
    <source>
        <dbReference type="SAM" id="MobiDB-lite"/>
    </source>
</evidence>
<sequence length="321" mass="35527">MKQATLGFASVALLLSGCGGPKDEYAKGVSLYEKGDYENLIKAKEFFNDYTAKNPKDGSVDKWVAKVDNALITKAKELANAAYERKDLKNALKYAEVAKAGAPDDKEVKKAYSLVKKANDEQVKFDKFARYLEESYIETKDIAEEWDNAVKLAETGKTQPISLLLAARNIYPEVISLREKVNAQSFTLNGGSDTAFQEANSSLFSYVVGMENDFSQIMSFESSNSVSSYVSQTDSLSPDSLNSAFLLVQDKMDGYVKEKNEKGEAKRYIKNTLQLTKAYEEKKKVEKEASEETAQPTTQLTTTTKTAPVTKTVEDGTVTTQ</sequence>
<organism evidence="2 3">
    <name type="scientific">Priestia aryabhattai</name>
    <name type="common">Bacillus aryabhattai</name>
    <dbReference type="NCBI Taxonomy" id="412384"/>
    <lineage>
        <taxon>Bacteria</taxon>
        <taxon>Bacillati</taxon>
        <taxon>Bacillota</taxon>
        <taxon>Bacilli</taxon>
        <taxon>Bacillales</taxon>
        <taxon>Bacillaceae</taxon>
        <taxon>Priestia</taxon>
    </lineage>
</organism>
<feature type="region of interest" description="Disordered" evidence="1">
    <location>
        <begin position="282"/>
        <end position="321"/>
    </location>
</feature>
<reference evidence="2" key="1">
    <citation type="journal article" date="2022" name="J Environ Chem Eng">
        <title>Biodegradation of petroleum oil using a constructed nonpathogenic and heavy metal-tolerant bacterial consortium isolated from marine sponges.</title>
        <authorList>
            <person name="Dechsakulwatana C."/>
            <person name="Rungsihiranrut A."/>
            <person name="Muangchinda C."/>
            <person name="Ningthoujam R."/>
            <person name="Klankeo P."/>
            <person name="Pinyakong O."/>
        </authorList>
    </citation>
    <scope>NUCLEOTIDE SEQUENCE</scope>
    <source>
        <strain evidence="2">TL01-2</strain>
    </source>
</reference>
<protein>
    <recommendedName>
        <fullName evidence="4">Lipoprotein</fullName>
    </recommendedName>
</protein>
<feature type="compositionally biased region" description="Low complexity" evidence="1">
    <location>
        <begin position="292"/>
        <end position="311"/>
    </location>
</feature>
<dbReference type="Gene3D" id="1.25.40.10">
    <property type="entry name" value="Tetratricopeptide repeat domain"/>
    <property type="match status" value="1"/>
</dbReference>
<dbReference type="RefSeq" id="WP_316911362.1">
    <property type="nucleotide sequence ID" value="NZ_JAPTGD010000002.1"/>
</dbReference>
<gene>
    <name evidence="2" type="ORF">O0Q50_23475</name>
</gene>
<evidence type="ECO:0008006" key="4">
    <source>
        <dbReference type="Google" id="ProtNLM"/>
    </source>
</evidence>
<accession>A0AAX6NE98</accession>
<proteinExistence type="predicted"/>
<dbReference type="InterPro" id="IPR011990">
    <property type="entry name" value="TPR-like_helical_dom_sf"/>
</dbReference>